<name>A0A916BDG5_9PROT</name>
<evidence type="ECO:0000313" key="2">
    <source>
        <dbReference type="Proteomes" id="UP000675882"/>
    </source>
</evidence>
<proteinExistence type="predicted"/>
<dbReference type="AlphaFoldDB" id="A0A916BDG5"/>
<protein>
    <submittedName>
        <fullName evidence="1">Uncharacterized protein</fullName>
    </submittedName>
</protein>
<reference evidence="1" key="1">
    <citation type="submission" date="2021-02" db="EMBL/GenBank/DDBJ databases">
        <authorList>
            <person name="Han P."/>
        </authorList>
    </citation>
    <scope>NUCLEOTIDE SEQUENCE</scope>
    <source>
        <strain evidence="1">Candidatus Nitrotoga sp. ZN8</strain>
    </source>
</reference>
<dbReference type="Proteomes" id="UP000675882">
    <property type="component" value="Unassembled WGS sequence"/>
</dbReference>
<comment type="caution">
    <text evidence="1">The sequence shown here is derived from an EMBL/GenBank/DDBJ whole genome shotgun (WGS) entry which is preliminary data.</text>
</comment>
<accession>A0A916BDG5</accession>
<gene>
    <name evidence="1" type="ORF">NTGZN8_50119</name>
</gene>
<keyword evidence="2" id="KW-1185">Reference proteome</keyword>
<evidence type="ECO:0000313" key="1">
    <source>
        <dbReference type="EMBL" id="CAE6732611.1"/>
    </source>
</evidence>
<sequence>MKLFFHVINTFEMKNYLTWILGIPISLPPKASQESSQILTLNQTGQQTCS</sequence>
<organism evidence="1 2">
    <name type="scientific">Candidatus Nitrotoga fabula</name>
    <dbReference type="NCBI Taxonomy" id="2182327"/>
    <lineage>
        <taxon>Bacteria</taxon>
        <taxon>Pseudomonadati</taxon>
        <taxon>Pseudomonadota</taxon>
        <taxon>Betaproteobacteria</taxon>
        <taxon>Nitrosomonadales</taxon>
        <taxon>Gallionellaceae</taxon>
        <taxon>Candidatus Nitrotoga</taxon>
    </lineage>
</organism>
<dbReference type="EMBL" id="CAJNBL010000040">
    <property type="protein sequence ID" value="CAE6732611.1"/>
    <property type="molecule type" value="Genomic_DNA"/>
</dbReference>